<name>A0A9P5ZC48_9AGAR</name>
<dbReference type="InterPro" id="IPR001841">
    <property type="entry name" value="Znf_RING"/>
</dbReference>
<dbReference type="SMART" id="SM00184">
    <property type="entry name" value="RING"/>
    <property type="match status" value="1"/>
</dbReference>
<evidence type="ECO:0000256" key="2">
    <source>
        <dbReference type="ARBA" id="ARBA00022723"/>
    </source>
</evidence>
<proteinExistence type="predicted"/>
<evidence type="ECO:0000256" key="1">
    <source>
        <dbReference type="ARBA" id="ARBA00022679"/>
    </source>
</evidence>
<dbReference type="Pfam" id="PF18345">
    <property type="entry name" value="zf_CCCH_4"/>
    <property type="match status" value="1"/>
</dbReference>
<dbReference type="InterPro" id="IPR045072">
    <property type="entry name" value="MKRN-like"/>
</dbReference>
<dbReference type="Gene3D" id="3.30.1370.210">
    <property type="match status" value="1"/>
</dbReference>
<feature type="zinc finger region" description="C3H1-type" evidence="5">
    <location>
        <begin position="67"/>
        <end position="94"/>
    </location>
</feature>
<dbReference type="Gene3D" id="3.30.40.10">
    <property type="entry name" value="Zinc/RING finger domain, C3HC4 (zinc finger)"/>
    <property type="match status" value="1"/>
</dbReference>
<dbReference type="PANTHER" id="PTHR11224:SF10">
    <property type="entry name" value="IP09428P-RELATED"/>
    <property type="match status" value="1"/>
</dbReference>
<evidence type="ECO:0000256" key="5">
    <source>
        <dbReference type="PROSITE-ProRule" id="PRU00723"/>
    </source>
</evidence>
<reference evidence="8" key="1">
    <citation type="submission" date="2020-11" db="EMBL/GenBank/DDBJ databases">
        <authorList>
            <consortium name="DOE Joint Genome Institute"/>
            <person name="Ahrendt S."/>
            <person name="Riley R."/>
            <person name="Andreopoulos W."/>
            <person name="Labutti K."/>
            <person name="Pangilinan J."/>
            <person name="Ruiz-Duenas F.J."/>
            <person name="Barrasa J.M."/>
            <person name="Sanchez-Garcia M."/>
            <person name="Camarero S."/>
            <person name="Miyauchi S."/>
            <person name="Serrano A."/>
            <person name="Linde D."/>
            <person name="Babiker R."/>
            <person name="Drula E."/>
            <person name="Ayuso-Fernandez I."/>
            <person name="Pacheco R."/>
            <person name="Padilla G."/>
            <person name="Ferreira P."/>
            <person name="Barriuso J."/>
            <person name="Kellner H."/>
            <person name="Castanera R."/>
            <person name="Alfaro M."/>
            <person name="Ramirez L."/>
            <person name="Pisabarro A.G."/>
            <person name="Kuo A."/>
            <person name="Tritt A."/>
            <person name="Lipzen A."/>
            <person name="He G."/>
            <person name="Yan M."/>
            <person name="Ng V."/>
            <person name="Cullen D."/>
            <person name="Martin F."/>
            <person name="Rosso M.-N."/>
            <person name="Henrissat B."/>
            <person name="Hibbett D."/>
            <person name="Martinez A.T."/>
            <person name="Grigoriev I.V."/>
        </authorList>
    </citation>
    <scope>NUCLEOTIDE SEQUENCE</scope>
    <source>
        <strain evidence="8">CIRM-BRFM 674</strain>
    </source>
</reference>
<feature type="zinc finger region" description="C3H1-type" evidence="5">
    <location>
        <begin position="192"/>
        <end position="227"/>
    </location>
</feature>
<dbReference type="InterPro" id="IPR000571">
    <property type="entry name" value="Znf_CCCH"/>
</dbReference>
<keyword evidence="1" id="KW-0808">Transferase</keyword>
<dbReference type="InterPro" id="IPR018957">
    <property type="entry name" value="Znf_C3HC4_RING-type"/>
</dbReference>
<sequence>MATVSFSIPVAEASSSTAAPVPRPVTSKARGVCKYYKDPRGCYAKDKCKFLHSEPLKEGDPPVLTPYDSSKTCRFYLQGYCKRGDKCWFRHTESKDKGKNPATLDEEDDICSICFEKPITYGLLAGCNHVFCTTCIAQWRDPIKKSGSAIESGNIKRCPMCREPSRFITPSSRFWRHGTSEKNKTIMTYRESMARVQCRYFQKSLAKDKNKPLCPYGKECFYQHKKEDGTLHEFKDGVEVSQRVVVHFFSKIRVYPQSTVSAIMQHTAPGRPDLPTTVSESLKTSKVSTALICPFSNTSACA</sequence>
<evidence type="ECO:0000259" key="6">
    <source>
        <dbReference type="PROSITE" id="PS50089"/>
    </source>
</evidence>
<organism evidence="8 9">
    <name type="scientific">Pholiota conissans</name>
    <dbReference type="NCBI Taxonomy" id="109636"/>
    <lineage>
        <taxon>Eukaryota</taxon>
        <taxon>Fungi</taxon>
        <taxon>Dikarya</taxon>
        <taxon>Basidiomycota</taxon>
        <taxon>Agaricomycotina</taxon>
        <taxon>Agaricomycetes</taxon>
        <taxon>Agaricomycetidae</taxon>
        <taxon>Agaricales</taxon>
        <taxon>Agaricineae</taxon>
        <taxon>Strophariaceae</taxon>
        <taxon>Pholiota</taxon>
    </lineage>
</organism>
<dbReference type="InterPro" id="IPR013083">
    <property type="entry name" value="Znf_RING/FYVE/PHD"/>
</dbReference>
<evidence type="ECO:0000256" key="4">
    <source>
        <dbReference type="ARBA" id="ARBA00022833"/>
    </source>
</evidence>
<keyword evidence="3 5" id="KW-0863">Zinc-finger</keyword>
<dbReference type="PROSITE" id="PS00518">
    <property type="entry name" value="ZF_RING_1"/>
    <property type="match status" value="1"/>
</dbReference>
<dbReference type="InterPro" id="IPR017907">
    <property type="entry name" value="Znf_RING_CS"/>
</dbReference>
<comment type="caution">
    <text evidence="8">The sequence shown here is derived from an EMBL/GenBank/DDBJ whole genome shotgun (WGS) entry which is preliminary data.</text>
</comment>
<dbReference type="SMART" id="SM00356">
    <property type="entry name" value="ZnF_C3H1"/>
    <property type="match status" value="3"/>
</dbReference>
<protein>
    <recommendedName>
        <fullName evidence="10">RING-type E3 ubiquitin transferase</fullName>
    </recommendedName>
</protein>
<dbReference type="SUPFAM" id="SSF57850">
    <property type="entry name" value="RING/U-box"/>
    <property type="match status" value="1"/>
</dbReference>
<dbReference type="OrthoDB" id="250836at2759"/>
<keyword evidence="4 5" id="KW-0862">Zinc</keyword>
<dbReference type="EMBL" id="MU155135">
    <property type="protein sequence ID" value="KAF9485502.1"/>
    <property type="molecule type" value="Genomic_DNA"/>
</dbReference>
<evidence type="ECO:0008006" key="10">
    <source>
        <dbReference type="Google" id="ProtNLM"/>
    </source>
</evidence>
<dbReference type="PROSITE" id="PS50089">
    <property type="entry name" value="ZF_RING_2"/>
    <property type="match status" value="1"/>
</dbReference>
<dbReference type="Proteomes" id="UP000807469">
    <property type="component" value="Unassembled WGS sequence"/>
</dbReference>
<evidence type="ECO:0000256" key="3">
    <source>
        <dbReference type="ARBA" id="ARBA00022771"/>
    </source>
</evidence>
<evidence type="ECO:0000313" key="8">
    <source>
        <dbReference type="EMBL" id="KAF9485502.1"/>
    </source>
</evidence>
<dbReference type="Pfam" id="PF00097">
    <property type="entry name" value="zf-C3HC4"/>
    <property type="match status" value="1"/>
</dbReference>
<accession>A0A9P5ZC48</accession>
<evidence type="ECO:0000313" key="9">
    <source>
        <dbReference type="Proteomes" id="UP000807469"/>
    </source>
</evidence>
<dbReference type="PANTHER" id="PTHR11224">
    <property type="entry name" value="MAKORIN-RELATED"/>
    <property type="match status" value="1"/>
</dbReference>
<dbReference type="GO" id="GO:0000209">
    <property type="term" value="P:protein polyubiquitination"/>
    <property type="evidence" value="ECO:0007669"/>
    <property type="project" value="InterPro"/>
</dbReference>
<dbReference type="PROSITE" id="PS50103">
    <property type="entry name" value="ZF_C3H1"/>
    <property type="match status" value="3"/>
</dbReference>
<gene>
    <name evidence="8" type="ORF">BDN70DRAFT_795621</name>
</gene>
<keyword evidence="9" id="KW-1185">Reference proteome</keyword>
<evidence type="ECO:0000259" key="7">
    <source>
        <dbReference type="PROSITE" id="PS50103"/>
    </source>
</evidence>
<dbReference type="GO" id="GO:0008270">
    <property type="term" value="F:zinc ion binding"/>
    <property type="evidence" value="ECO:0007669"/>
    <property type="project" value="UniProtKB-KW"/>
</dbReference>
<feature type="zinc finger region" description="C3H1-type" evidence="5">
    <location>
        <begin position="27"/>
        <end position="55"/>
    </location>
</feature>
<dbReference type="InterPro" id="IPR036855">
    <property type="entry name" value="Znf_CCCH_sf"/>
</dbReference>
<feature type="domain" description="RING-type" evidence="6">
    <location>
        <begin position="111"/>
        <end position="162"/>
    </location>
</feature>
<dbReference type="GO" id="GO:0061630">
    <property type="term" value="F:ubiquitin protein ligase activity"/>
    <property type="evidence" value="ECO:0007669"/>
    <property type="project" value="InterPro"/>
</dbReference>
<dbReference type="SUPFAM" id="SSF90229">
    <property type="entry name" value="CCCH zinc finger"/>
    <property type="match status" value="2"/>
</dbReference>
<keyword evidence="2 5" id="KW-0479">Metal-binding</keyword>
<feature type="domain" description="C3H1-type" evidence="7">
    <location>
        <begin position="192"/>
        <end position="227"/>
    </location>
</feature>
<dbReference type="AlphaFoldDB" id="A0A9P5ZC48"/>
<feature type="domain" description="C3H1-type" evidence="7">
    <location>
        <begin position="27"/>
        <end position="55"/>
    </location>
</feature>
<feature type="domain" description="C3H1-type" evidence="7">
    <location>
        <begin position="67"/>
        <end position="94"/>
    </location>
</feature>